<protein>
    <submittedName>
        <fullName evidence="3">Uncharacterized protein</fullName>
    </submittedName>
</protein>
<feature type="region of interest" description="Disordered" evidence="2">
    <location>
        <begin position="289"/>
        <end position="308"/>
    </location>
</feature>
<gene>
    <name evidence="3" type="ORF">BDV25DRAFT_142108</name>
</gene>
<feature type="compositionally biased region" description="Basic and acidic residues" evidence="2">
    <location>
        <begin position="505"/>
        <end position="516"/>
    </location>
</feature>
<evidence type="ECO:0000256" key="2">
    <source>
        <dbReference type="SAM" id="MobiDB-lite"/>
    </source>
</evidence>
<feature type="compositionally biased region" description="Basic and acidic residues" evidence="2">
    <location>
        <begin position="481"/>
        <end position="497"/>
    </location>
</feature>
<sequence>MELSKPVGFDETKYRHEVLRLPSEDDEREREQTLVEEARRLGLKAPEVEIVASLAASIASGMVDLSSPILSSGSSTDRNSVCEVTPSNETPPLDQIASSLSEFTVSSDPAQCGSTRSIASLSTRPTSYSSCEGKVLPGADSIALRSPGHRNSLLSLSSGEKKERRKSTLKSAIDKIHFRKKRPPSTVLLPPAAQITVSKGEGGVDRFYVESKQSEPQSSDNEDGQVLKLEIPVFDNESLRRSFDNAELKQMRESHMMERNRHITFQEVCMSQLRRDQQAIVADRLAANKRSEEQKREKNIADATRMEERQLSVEMDQVRDFERAKMNSRTRIKYMEGYFNSTSPPPSPGSQSGSEKSPPPRRFTTQQKAQLAQEYHDHDSMDRLHEAKIKVLRDRQEIKLQEAIARMEKELDDMIDKHAVEFSNLQTEHQQAEATAQQTFETKKTRLRHRWNLEEAILRKKLEMQHGQAYGPLPPMSFSDSRYETRDSAISVSEEKPTSASGDEEPVHQKRGEPLL</sequence>
<feature type="region of interest" description="Disordered" evidence="2">
    <location>
        <begin position="68"/>
        <end position="92"/>
    </location>
</feature>
<proteinExistence type="predicted"/>
<keyword evidence="4" id="KW-1185">Reference proteome</keyword>
<evidence type="ECO:0000313" key="3">
    <source>
        <dbReference type="EMBL" id="KAE8148102.1"/>
    </source>
</evidence>
<accession>A0A5N6TP22</accession>
<feature type="coiled-coil region" evidence="1">
    <location>
        <begin position="393"/>
        <end position="435"/>
    </location>
</feature>
<keyword evidence="1" id="KW-0175">Coiled coil</keyword>
<evidence type="ECO:0000313" key="4">
    <source>
        <dbReference type="Proteomes" id="UP000325780"/>
    </source>
</evidence>
<dbReference type="Proteomes" id="UP000325780">
    <property type="component" value="Unassembled WGS sequence"/>
</dbReference>
<feature type="region of interest" description="Disordered" evidence="2">
    <location>
        <begin position="468"/>
        <end position="516"/>
    </location>
</feature>
<dbReference type="AlphaFoldDB" id="A0A5N6TP22"/>
<feature type="region of interest" description="Disordered" evidence="2">
    <location>
        <begin position="147"/>
        <end position="166"/>
    </location>
</feature>
<evidence type="ECO:0000256" key="1">
    <source>
        <dbReference type="SAM" id="Coils"/>
    </source>
</evidence>
<feature type="region of interest" description="Disordered" evidence="2">
    <location>
        <begin position="337"/>
        <end position="364"/>
    </location>
</feature>
<dbReference type="EMBL" id="ML742175">
    <property type="protein sequence ID" value="KAE8148102.1"/>
    <property type="molecule type" value="Genomic_DNA"/>
</dbReference>
<name>A0A5N6TP22_ASPAV</name>
<reference evidence="3 4" key="1">
    <citation type="submission" date="2019-04" db="EMBL/GenBank/DDBJ databases">
        <title>Friends and foes A comparative genomics study of 23 Aspergillus species from section Flavi.</title>
        <authorList>
            <consortium name="DOE Joint Genome Institute"/>
            <person name="Kjaerbolling I."/>
            <person name="Vesth T."/>
            <person name="Frisvad J.C."/>
            <person name="Nybo J.L."/>
            <person name="Theobald S."/>
            <person name="Kildgaard S."/>
            <person name="Isbrandt T."/>
            <person name="Kuo A."/>
            <person name="Sato A."/>
            <person name="Lyhne E.K."/>
            <person name="Kogle M.E."/>
            <person name="Wiebenga A."/>
            <person name="Kun R.S."/>
            <person name="Lubbers R.J."/>
            <person name="Makela M.R."/>
            <person name="Barry K."/>
            <person name="Chovatia M."/>
            <person name="Clum A."/>
            <person name="Daum C."/>
            <person name="Haridas S."/>
            <person name="He G."/>
            <person name="LaButti K."/>
            <person name="Lipzen A."/>
            <person name="Mondo S."/>
            <person name="Riley R."/>
            <person name="Salamov A."/>
            <person name="Simmons B.A."/>
            <person name="Magnuson J.K."/>
            <person name="Henrissat B."/>
            <person name="Mortensen U.H."/>
            <person name="Larsen T.O."/>
            <person name="Devries R.P."/>
            <person name="Grigoriev I.V."/>
            <person name="Machida M."/>
            <person name="Baker S.E."/>
            <person name="Andersen M.R."/>
        </authorList>
    </citation>
    <scope>NUCLEOTIDE SEQUENCE [LARGE SCALE GENOMIC DNA]</scope>
    <source>
        <strain evidence="3 4">IBT 18842</strain>
    </source>
</reference>
<dbReference type="OrthoDB" id="9977870at2759"/>
<organism evidence="3 4">
    <name type="scientific">Aspergillus avenaceus</name>
    <dbReference type="NCBI Taxonomy" id="36643"/>
    <lineage>
        <taxon>Eukaryota</taxon>
        <taxon>Fungi</taxon>
        <taxon>Dikarya</taxon>
        <taxon>Ascomycota</taxon>
        <taxon>Pezizomycotina</taxon>
        <taxon>Eurotiomycetes</taxon>
        <taxon>Eurotiomycetidae</taxon>
        <taxon>Eurotiales</taxon>
        <taxon>Aspergillaceae</taxon>
        <taxon>Aspergillus</taxon>
        <taxon>Aspergillus subgen. Circumdati</taxon>
    </lineage>
</organism>